<proteinExistence type="predicted"/>
<reference evidence="1" key="1">
    <citation type="journal article" date="2015" name="Nature">
        <title>Complex archaea that bridge the gap between prokaryotes and eukaryotes.</title>
        <authorList>
            <person name="Spang A."/>
            <person name="Saw J.H."/>
            <person name="Jorgensen S.L."/>
            <person name="Zaremba-Niedzwiedzka K."/>
            <person name="Martijn J."/>
            <person name="Lind A.E."/>
            <person name="van Eijk R."/>
            <person name="Schleper C."/>
            <person name="Guy L."/>
            <person name="Ettema T.J."/>
        </authorList>
    </citation>
    <scope>NUCLEOTIDE SEQUENCE</scope>
</reference>
<protein>
    <submittedName>
        <fullName evidence="1">Uncharacterized protein</fullName>
    </submittedName>
</protein>
<accession>A0A0F9W773</accession>
<evidence type="ECO:0000313" key="1">
    <source>
        <dbReference type="EMBL" id="KKN81521.1"/>
    </source>
</evidence>
<comment type="caution">
    <text evidence="1">The sequence shown here is derived from an EMBL/GenBank/DDBJ whole genome shotgun (WGS) entry which is preliminary data.</text>
</comment>
<dbReference type="EMBL" id="LAZR01000213">
    <property type="protein sequence ID" value="KKN81521.1"/>
    <property type="molecule type" value="Genomic_DNA"/>
</dbReference>
<gene>
    <name evidence="1" type="ORF">LCGC14_0317800</name>
</gene>
<sequence length="80" mass="8687">MVDEEAVEELKEIIERAQSGDLPEGFLFLIDNDKVRAGHWGGAEDESGDEKFVEIFSCDYGPGCLLEDLLAALGIDAQGV</sequence>
<dbReference type="AlphaFoldDB" id="A0A0F9W773"/>
<organism evidence="1">
    <name type="scientific">marine sediment metagenome</name>
    <dbReference type="NCBI Taxonomy" id="412755"/>
    <lineage>
        <taxon>unclassified sequences</taxon>
        <taxon>metagenomes</taxon>
        <taxon>ecological metagenomes</taxon>
    </lineage>
</organism>
<name>A0A0F9W773_9ZZZZ</name>